<evidence type="ECO:0000256" key="3">
    <source>
        <dbReference type="ARBA" id="ARBA00023186"/>
    </source>
</evidence>
<dbReference type="RefSeq" id="WP_150620899.1">
    <property type="nucleotide sequence ID" value="NZ_CABPSM010000007.1"/>
</dbReference>
<dbReference type="InterPro" id="IPR036627">
    <property type="entry name" value="CobW-likC_sf"/>
</dbReference>
<dbReference type="Gene3D" id="3.40.50.300">
    <property type="entry name" value="P-loop containing nucleotide triphosphate hydrolases"/>
    <property type="match status" value="1"/>
</dbReference>
<sequence length="353" mass="37774">MSAGAGHFSSLVMAQSRDDRIPVTVLTGFLGSGKTTLLNRLLALPDLHGTAVIVNEFGEVGIDNDLIANATDGTVLLSNGCMCCAMRGDLVDALARLGQRSAPPVRQVLIETSGLADPGPILRTLMGDASVRAVFSLTGVACTVDAVLGLDTLAREPEAMQQLAVADALFVTKTDLLDGPAPIALLERLRERTSQASIHGDPSGQPEALRALVRASQGTAPGDFSHVYRLGTRHTQDPAERTPIHRDGITSFVIVRDEPLPAEGFANWLDTLIAMRGKDLLRVKGIVNLVEHPDRPMIIHGVQHLFQPPELLPQWPGADRRTRMVFIARGVDAEALDVSLSVLARRRSRAGAP</sequence>
<protein>
    <submittedName>
        <fullName evidence="8">Putative GTP-binding protein YjiA</fullName>
    </submittedName>
</protein>
<evidence type="ECO:0000256" key="1">
    <source>
        <dbReference type="ARBA" id="ARBA00022741"/>
    </source>
</evidence>
<dbReference type="InterPro" id="IPR003495">
    <property type="entry name" value="CobW/HypB/UreG_nucleotide-bd"/>
</dbReference>
<feature type="domain" description="CobW C-terminal" evidence="7">
    <location>
        <begin position="249"/>
        <end position="344"/>
    </location>
</feature>
<organism evidence="8 9">
    <name type="scientific">Pandoraea horticolens</name>
    <dbReference type="NCBI Taxonomy" id="2508298"/>
    <lineage>
        <taxon>Bacteria</taxon>
        <taxon>Pseudomonadati</taxon>
        <taxon>Pseudomonadota</taxon>
        <taxon>Betaproteobacteria</taxon>
        <taxon>Burkholderiales</taxon>
        <taxon>Burkholderiaceae</taxon>
        <taxon>Pandoraea</taxon>
    </lineage>
</organism>
<dbReference type="SUPFAM" id="SSF52540">
    <property type="entry name" value="P-loop containing nucleoside triphosphate hydrolases"/>
    <property type="match status" value="1"/>
</dbReference>
<evidence type="ECO:0000256" key="2">
    <source>
        <dbReference type="ARBA" id="ARBA00022801"/>
    </source>
</evidence>
<dbReference type="InterPro" id="IPR011629">
    <property type="entry name" value="CobW-like_C"/>
</dbReference>
<dbReference type="InterPro" id="IPR051316">
    <property type="entry name" value="Zinc-reg_GTPase_activator"/>
</dbReference>
<evidence type="ECO:0000256" key="6">
    <source>
        <dbReference type="ARBA" id="ARBA00049117"/>
    </source>
</evidence>
<keyword evidence="2" id="KW-0378">Hydrolase</keyword>
<dbReference type="Pfam" id="PF02492">
    <property type="entry name" value="cobW"/>
    <property type="match status" value="1"/>
</dbReference>
<reference evidence="8 9" key="1">
    <citation type="submission" date="2019-08" db="EMBL/GenBank/DDBJ databases">
        <authorList>
            <person name="Peeters C."/>
        </authorList>
    </citation>
    <scope>NUCLEOTIDE SEQUENCE [LARGE SCALE GENOMIC DNA]</scope>
    <source>
        <strain evidence="8 9">LMG 31112</strain>
    </source>
</reference>
<dbReference type="Pfam" id="PF07683">
    <property type="entry name" value="CobW_C"/>
    <property type="match status" value="1"/>
</dbReference>
<keyword evidence="9" id="KW-1185">Reference proteome</keyword>
<evidence type="ECO:0000259" key="7">
    <source>
        <dbReference type="SMART" id="SM00833"/>
    </source>
</evidence>
<dbReference type="GO" id="GO:0000166">
    <property type="term" value="F:nucleotide binding"/>
    <property type="evidence" value="ECO:0007669"/>
    <property type="project" value="UniProtKB-KW"/>
</dbReference>
<dbReference type="PANTHER" id="PTHR13748">
    <property type="entry name" value="COBW-RELATED"/>
    <property type="match status" value="1"/>
</dbReference>
<gene>
    <name evidence="8" type="primary">yjiA_1</name>
    <name evidence="8" type="ORF">PHO31112_02636</name>
</gene>
<name>A0A5E4VIR2_9BURK</name>
<comment type="similarity">
    <text evidence="4">Belongs to the SIMIBI class G3E GTPase family. ZNG1 subfamily.</text>
</comment>
<dbReference type="AlphaFoldDB" id="A0A5E4VIR2"/>
<dbReference type="Gene3D" id="3.30.1220.10">
    <property type="entry name" value="CobW-like, C-terminal domain"/>
    <property type="match status" value="1"/>
</dbReference>
<dbReference type="CDD" id="cd03112">
    <property type="entry name" value="CobW-like"/>
    <property type="match status" value="1"/>
</dbReference>
<evidence type="ECO:0000256" key="4">
    <source>
        <dbReference type="ARBA" id="ARBA00034320"/>
    </source>
</evidence>
<evidence type="ECO:0000313" key="8">
    <source>
        <dbReference type="EMBL" id="VVE11289.1"/>
    </source>
</evidence>
<keyword evidence="1" id="KW-0547">Nucleotide-binding</keyword>
<dbReference type="EMBL" id="CABPSM010000007">
    <property type="protein sequence ID" value="VVE11289.1"/>
    <property type="molecule type" value="Genomic_DNA"/>
</dbReference>
<comment type="function">
    <text evidence="5">Zinc chaperone that directly transfers zinc cofactor to target proteins, thereby activating them. Zinc is transferred from the CXCC motif in the GTPase domain to the zinc binding site in target proteins in a process requiring GTP hydrolysis.</text>
</comment>
<accession>A0A5E4VIR2</accession>
<proteinExistence type="inferred from homology"/>
<evidence type="ECO:0000313" key="9">
    <source>
        <dbReference type="Proteomes" id="UP000343317"/>
    </source>
</evidence>
<keyword evidence="3" id="KW-0143">Chaperone</keyword>
<dbReference type="SUPFAM" id="SSF90002">
    <property type="entry name" value="Hypothetical protein YjiA, C-terminal domain"/>
    <property type="match status" value="1"/>
</dbReference>
<comment type="catalytic activity">
    <reaction evidence="6">
        <text>GTP + H2O = GDP + phosphate + H(+)</text>
        <dbReference type="Rhea" id="RHEA:19669"/>
        <dbReference type="ChEBI" id="CHEBI:15377"/>
        <dbReference type="ChEBI" id="CHEBI:15378"/>
        <dbReference type="ChEBI" id="CHEBI:37565"/>
        <dbReference type="ChEBI" id="CHEBI:43474"/>
        <dbReference type="ChEBI" id="CHEBI:58189"/>
    </reaction>
    <physiologicalReaction direction="left-to-right" evidence="6">
        <dbReference type="Rhea" id="RHEA:19670"/>
    </physiologicalReaction>
</comment>
<dbReference type="Proteomes" id="UP000343317">
    <property type="component" value="Unassembled WGS sequence"/>
</dbReference>
<dbReference type="GO" id="GO:0016787">
    <property type="term" value="F:hydrolase activity"/>
    <property type="evidence" value="ECO:0007669"/>
    <property type="project" value="UniProtKB-KW"/>
</dbReference>
<evidence type="ECO:0000256" key="5">
    <source>
        <dbReference type="ARBA" id="ARBA00045658"/>
    </source>
</evidence>
<dbReference type="PANTHER" id="PTHR13748:SF62">
    <property type="entry name" value="COBW DOMAIN-CONTAINING PROTEIN"/>
    <property type="match status" value="1"/>
</dbReference>
<dbReference type="SMART" id="SM00833">
    <property type="entry name" value="CobW_C"/>
    <property type="match status" value="1"/>
</dbReference>
<dbReference type="GO" id="GO:0005737">
    <property type="term" value="C:cytoplasm"/>
    <property type="evidence" value="ECO:0007669"/>
    <property type="project" value="TreeGrafter"/>
</dbReference>
<dbReference type="InterPro" id="IPR027417">
    <property type="entry name" value="P-loop_NTPase"/>
</dbReference>